<organism evidence="12 13">
    <name type="scientific">Trichuris muris</name>
    <name type="common">Mouse whipworm</name>
    <dbReference type="NCBI Taxonomy" id="70415"/>
    <lineage>
        <taxon>Eukaryota</taxon>
        <taxon>Metazoa</taxon>
        <taxon>Ecdysozoa</taxon>
        <taxon>Nematoda</taxon>
        <taxon>Enoplea</taxon>
        <taxon>Dorylaimia</taxon>
        <taxon>Trichinellida</taxon>
        <taxon>Trichuridae</taxon>
        <taxon>Trichuris</taxon>
    </lineage>
</organism>
<dbReference type="STRING" id="70415.A0A5S6QAH9"/>
<comment type="cofactor">
    <cofactor evidence="4">
        <name>Mg(2+)</name>
        <dbReference type="ChEBI" id="CHEBI:18420"/>
    </cofactor>
</comment>
<dbReference type="Pfam" id="PF00291">
    <property type="entry name" value="PALP"/>
    <property type="match status" value="1"/>
</dbReference>
<dbReference type="PROSITE" id="PS50206">
    <property type="entry name" value="RHODANESE_3"/>
    <property type="match status" value="1"/>
</dbReference>
<dbReference type="SUPFAM" id="SSF53686">
    <property type="entry name" value="Tryptophan synthase beta subunit-like PLP-dependent enzymes"/>
    <property type="match status" value="1"/>
</dbReference>
<comment type="catalytic activity">
    <reaction evidence="10">
        <text>L-serine = pyruvate + NH4(+)</text>
        <dbReference type="Rhea" id="RHEA:19169"/>
        <dbReference type="ChEBI" id="CHEBI:15361"/>
        <dbReference type="ChEBI" id="CHEBI:28938"/>
        <dbReference type="ChEBI" id="CHEBI:33384"/>
        <dbReference type="EC" id="4.3.1.17"/>
    </reaction>
</comment>
<dbReference type="InterPro" id="IPR001926">
    <property type="entry name" value="TrpB-like_PALP"/>
</dbReference>
<sequence length="328" mass="35224">MTEQDIREAYERISSTINRTPIFTSHSINQLAGRELFFKAENLQKTGSFKFRGALNAVLKLKARGQDTLGVITHSSGNHAQALAYAAKLNCIACTLVCPSNTARTKIETSKLHGAEMVFCAPTMPARIRTCNALSSSTGASLIHSHDDLDVIAGQGTVAFEFLDQVNDLDAIFVQTGGGGLAGGIAAWVKAVKPSCKVFCAEPYGKELGKSLAAGVPSWPEPPGTVSTIADGLRVQRLGEQTFPIVLANCEREVFTVTDAQIITAMRLIYERLKLVVEPSGAVGLAAVMTEQAFKLPAEIRRVGIVLSGGNQDLDRLPWSKHLEDTVE</sequence>
<dbReference type="GO" id="GO:0003941">
    <property type="term" value="F:L-serine ammonia-lyase activity"/>
    <property type="evidence" value="ECO:0007669"/>
    <property type="project" value="UniProtKB-EC"/>
</dbReference>
<dbReference type="WBParaSite" id="TMUE_1000004336.1">
    <property type="protein sequence ID" value="TMUE_1000004336.1"/>
    <property type="gene ID" value="WBGene00290656"/>
</dbReference>
<protein>
    <recommendedName>
        <fullName evidence="6">L-serine ammonia-lyase</fullName>
        <ecNumber evidence="6">4.3.1.17</ecNumber>
    </recommendedName>
</protein>
<evidence type="ECO:0000256" key="3">
    <source>
        <dbReference type="ARBA" id="ARBA00001936"/>
    </source>
</evidence>
<comment type="cofactor">
    <cofactor evidence="1">
        <name>Ca(2+)</name>
        <dbReference type="ChEBI" id="CHEBI:29108"/>
    </cofactor>
</comment>
<keyword evidence="9" id="KW-0456">Lyase</keyword>
<dbReference type="InterPro" id="IPR000634">
    <property type="entry name" value="Ser/Thr_deHydtase_PyrdxlP-BS"/>
</dbReference>
<dbReference type="GO" id="GO:0018114">
    <property type="term" value="F:threonine racemase activity"/>
    <property type="evidence" value="ECO:0007669"/>
    <property type="project" value="TreeGrafter"/>
</dbReference>
<evidence type="ECO:0000313" key="13">
    <source>
        <dbReference type="WBParaSite" id="TMUE_1000004336.1"/>
    </source>
</evidence>
<dbReference type="FunFam" id="3.40.50.1100:FF:000005">
    <property type="entry name" value="Threonine dehydratase catabolic"/>
    <property type="match status" value="1"/>
</dbReference>
<name>A0A5S6QAH9_TRIMR</name>
<evidence type="ECO:0000256" key="2">
    <source>
        <dbReference type="ARBA" id="ARBA00001933"/>
    </source>
</evidence>
<evidence type="ECO:0000256" key="6">
    <source>
        <dbReference type="ARBA" id="ARBA00012093"/>
    </source>
</evidence>
<comment type="similarity">
    <text evidence="5">Belongs to the serine/threonine dehydratase family.</text>
</comment>
<dbReference type="EC" id="4.3.1.17" evidence="6"/>
<dbReference type="PROSITE" id="PS00165">
    <property type="entry name" value="DEHYDRATASE_SER_THR"/>
    <property type="match status" value="1"/>
</dbReference>
<evidence type="ECO:0000256" key="9">
    <source>
        <dbReference type="ARBA" id="ARBA00023239"/>
    </source>
</evidence>
<evidence type="ECO:0000256" key="5">
    <source>
        <dbReference type="ARBA" id="ARBA00010869"/>
    </source>
</evidence>
<evidence type="ECO:0000256" key="1">
    <source>
        <dbReference type="ARBA" id="ARBA00001913"/>
    </source>
</evidence>
<keyword evidence="8" id="KW-0663">Pyridoxal phosphate</keyword>
<dbReference type="AlphaFoldDB" id="A0A5S6QAH9"/>
<dbReference type="PANTHER" id="PTHR43050">
    <property type="entry name" value="SERINE / THREONINE RACEMASE FAMILY MEMBER"/>
    <property type="match status" value="1"/>
</dbReference>
<accession>A0A5S6QAH9</accession>
<dbReference type="Proteomes" id="UP000046395">
    <property type="component" value="Unassembled WGS sequence"/>
</dbReference>
<evidence type="ECO:0000313" key="12">
    <source>
        <dbReference type="Proteomes" id="UP000046395"/>
    </source>
</evidence>
<reference evidence="13" key="1">
    <citation type="submission" date="2019-12" db="UniProtKB">
        <authorList>
            <consortium name="WormBaseParasite"/>
        </authorList>
    </citation>
    <scope>IDENTIFICATION</scope>
</reference>
<keyword evidence="7" id="KW-0460">Magnesium</keyword>
<evidence type="ECO:0000256" key="7">
    <source>
        <dbReference type="ARBA" id="ARBA00022842"/>
    </source>
</evidence>
<evidence type="ECO:0000256" key="10">
    <source>
        <dbReference type="ARBA" id="ARBA00049406"/>
    </source>
</evidence>
<dbReference type="GO" id="GO:0005524">
    <property type="term" value="F:ATP binding"/>
    <property type="evidence" value="ECO:0007669"/>
    <property type="project" value="TreeGrafter"/>
</dbReference>
<feature type="domain" description="Rhodanese" evidence="11">
    <location>
        <begin position="181"/>
        <end position="197"/>
    </location>
</feature>
<dbReference type="InterPro" id="IPR036052">
    <property type="entry name" value="TrpB-like_PALP_sf"/>
</dbReference>
<dbReference type="GO" id="GO:0070179">
    <property type="term" value="P:D-serine biosynthetic process"/>
    <property type="evidence" value="ECO:0007669"/>
    <property type="project" value="TreeGrafter"/>
</dbReference>
<evidence type="ECO:0000259" key="11">
    <source>
        <dbReference type="PROSITE" id="PS50206"/>
    </source>
</evidence>
<dbReference type="CDD" id="cd01562">
    <property type="entry name" value="Thr-dehyd"/>
    <property type="match status" value="1"/>
</dbReference>
<keyword evidence="12" id="KW-1185">Reference proteome</keyword>
<comment type="cofactor">
    <cofactor evidence="2">
        <name>pyridoxal 5'-phosphate</name>
        <dbReference type="ChEBI" id="CHEBI:597326"/>
    </cofactor>
</comment>
<dbReference type="GO" id="GO:0000287">
    <property type="term" value="F:magnesium ion binding"/>
    <property type="evidence" value="ECO:0007669"/>
    <property type="project" value="TreeGrafter"/>
</dbReference>
<evidence type="ECO:0000256" key="4">
    <source>
        <dbReference type="ARBA" id="ARBA00001946"/>
    </source>
</evidence>
<dbReference type="GO" id="GO:0030378">
    <property type="term" value="F:serine racemase activity"/>
    <property type="evidence" value="ECO:0007669"/>
    <property type="project" value="TreeGrafter"/>
</dbReference>
<evidence type="ECO:0000256" key="8">
    <source>
        <dbReference type="ARBA" id="ARBA00022898"/>
    </source>
</evidence>
<proteinExistence type="inferred from homology"/>
<comment type="cofactor">
    <cofactor evidence="3">
        <name>Mn(2+)</name>
        <dbReference type="ChEBI" id="CHEBI:29035"/>
    </cofactor>
</comment>
<dbReference type="Gene3D" id="3.40.50.1100">
    <property type="match status" value="2"/>
</dbReference>
<dbReference type="PANTHER" id="PTHR43050:SF1">
    <property type="entry name" value="SERINE RACEMASE"/>
    <property type="match status" value="1"/>
</dbReference>
<dbReference type="InterPro" id="IPR001763">
    <property type="entry name" value="Rhodanese-like_dom"/>
</dbReference>
<dbReference type="GO" id="GO:0030170">
    <property type="term" value="F:pyridoxal phosphate binding"/>
    <property type="evidence" value="ECO:0007669"/>
    <property type="project" value="InterPro"/>
</dbReference>